<protein>
    <submittedName>
        <fullName evidence="1">Uncharacterized protein</fullName>
    </submittedName>
</protein>
<reference evidence="1 2" key="1">
    <citation type="submission" date="2016-04" db="EMBL/GenBank/DDBJ databases">
        <title>A degradative enzymes factory behind the ericoid mycorrhizal symbiosis.</title>
        <authorList>
            <consortium name="DOE Joint Genome Institute"/>
            <person name="Martino E."/>
            <person name="Morin E."/>
            <person name="Grelet G."/>
            <person name="Kuo A."/>
            <person name="Kohler A."/>
            <person name="Daghino S."/>
            <person name="Barry K."/>
            <person name="Choi C."/>
            <person name="Cichocki N."/>
            <person name="Clum A."/>
            <person name="Copeland A."/>
            <person name="Hainaut M."/>
            <person name="Haridas S."/>
            <person name="Labutti K."/>
            <person name="Lindquist E."/>
            <person name="Lipzen A."/>
            <person name="Khouja H.-R."/>
            <person name="Murat C."/>
            <person name="Ohm R."/>
            <person name="Olson A."/>
            <person name="Spatafora J."/>
            <person name="Veneault-Fourrey C."/>
            <person name="Henrissat B."/>
            <person name="Grigoriev I."/>
            <person name="Martin F."/>
            <person name="Perotto S."/>
        </authorList>
    </citation>
    <scope>NUCLEOTIDE SEQUENCE [LARGE SCALE GENOMIC DNA]</scope>
    <source>
        <strain evidence="1 2">F</strain>
    </source>
</reference>
<evidence type="ECO:0000313" key="1">
    <source>
        <dbReference type="EMBL" id="PMD33717.1"/>
    </source>
</evidence>
<dbReference type="AlphaFoldDB" id="A0A2J6R5B5"/>
<evidence type="ECO:0000313" key="2">
    <source>
        <dbReference type="Proteomes" id="UP000235786"/>
    </source>
</evidence>
<sequence length="101" mass="10997">MTSLLPLLKDLVPIVMGSSPVHVTRSADLDSSTGQTEGMIRKGAIIKKSDKLCASVMIAHPHTASAVHHHGEQGQTLTKLAPIMTSASERLLYYRYNCLRI</sequence>
<keyword evidence="2" id="KW-1185">Reference proteome</keyword>
<dbReference type="EMBL" id="KZ613955">
    <property type="protein sequence ID" value="PMD33717.1"/>
    <property type="molecule type" value="Genomic_DNA"/>
</dbReference>
<accession>A0A2J6R5B5</accession>
<dbReference type="OrthoDB" id="3511549at2759"/>
<gene>
    <name evidence="1" type="ORF">L207DRAFT_517760</name>
</gene>
<dbReference type="Proteomes" id="UP000235786">
    <property type="component" value="Unassembled WGS sequence"/>
</dbReference>
<proteinExistence type="predicted"/>
<organism evidence="1 2">
    <name type="scientific">Hyaloscypha variabilis (strain UAMH 11265 / GT02V1 / F)</name>
    <name type="common">Meliniomyces variabilis</name>
    <dbReference type="NCBI Taxonomy" id="1149755"/>
    <lineage>
        <taxon>Eukaryota</taxon>
        <taxon>Fungi</taxon>
        <taxon>Dikarya</taxon>
        <taxon>Ascomycota</taxon>
        <taxon>Pezizomycotina</taxon>
        <taxon>Leotiomycetes</taxon>
        <taxon>Helotiales</taxon>
        <taxon>Hyaloscyphaceae</taxon>
        <taxon>Hyaloscypha</taxon>
        <taxon>Hyaloscypha variabilis</taxon>
    </lineage>
</organism>
<name>A0A2J6R5B5_HYAVF</name>